<dbReference type="Pfam" id="PF01963">
    <property type="entry name" value="TraB_PrgY_gumN"/>
    <property type="match status" value="1"/>
</dbReference>
<dbReference type="AlphaFoldDB" id="T0GBP6"/>
<gene>
    <name evidence="2" type="ORF">L485_21520</name>
</gene>
<dbReference type="PROSITE" id="PS51257">
    <property type="entry name" value="PROKAR_LIPOPROTEIN"/>
    <property type="match status" value="1"/>
</dbReference>
<dbReference type="PATRIC" id="fig|1114964.3.peg.4215"/>
<comment type="caution">
    <text evidence="2">The sequence shown here is derived from an EMBL/GenBank/DDBJ whole genome shotgun (WGS) entry which is preliminary data.</text>
</comment>
<evidence type="ECO:0000313" key="2">
    <source>
        <dbReference type="EMBL" id="EQA97447.1"/>
    </source>
</evidence>
<evidence type="ECO:0008006" key="4">
    <source>
        <dbReference type="Google" id="ProtNLM"/>
    </source>
</evidence>
<dbReference type="InterPro" id="IPR002816">
    <property type="entry name" value="TraB/PrgY/GumN_fam"/>
</dbReference>
<sequence>MGNKLVMRMLFRLLALFALTLVAACGPEPSAPEPEHGPAIWRVQQGMLDGWIFGTIHVLPKGVAWQTRAFRDAIGQADRLVLEAADLQDSQKTLALFEKMGRSPGLPPLEARIAPADRGALEQIVASGGTSTQALAGYESWAAAMLLSAATQQALHVSQDNGVEPALIAAFKAEGKPIGGLETVERQFAAFDTLPEAAQRRLLAQTVREAKDMRALYDRILNAWMKGDMAAIAKEDEIGEQPDPLVEEAVLIARNRDWVKAIEPMTGRPFIAVGAGHLTGRDNLIDLLKAKGFSVTRMQ</sequence>
<evidence type="ECO:0000256" key="1">
    <source>
        <dbReference type="SAM" id="SignalP"/>
    </source>
</evidence>
<dbReference type="EMBL" id="ATIB01000087">
    <property type="protein sequence ID" value="EQA97447.1"/>
    <property type="molecule type" value="Genomic_DNA"/>
</dbReference>
<keyword evidence="3" id="KW-1185">Reference proteome</keyword>
<dbReference type="eggNOG" id="COG3735">
    <property type="taxonomic scope" value="Bacteria"/>
</dbReference>
<evidence type="ECO:0000313" key="3">
    <source>
        <dbReference type="Proteomes" id="UP000015524"/>
    </source>
</evidence>
<organism evidence="2 3">
    <name type="scientific">Sphingobium baderi LL03</name>
    <dbReference type="NCBI Taxonomy" id="1114964"/>
    <lineage>
        <taxon>Bacteria</taxon>
        <taxon>Pseudomonadati</taxon>
        <taxon>Pseudomonadota</taxon>
        <taxon>Alphaproteobacteria</taxon>
        <taxon>Sphingomonadales</taxon>
        <taxon>Sphingomonadaceae</taxon>
        <taxon>Sphingobium</taxon>
    </lineage>
</organism>
<dbReference type="InterPro" id="IPR047111">
    <property type="entry name" value="YbaP-like"/>
</dbReference>
<feature type="chain" id="PRO_5004563033" description="Conjugative transfer protein GumN" evidence="1">
    <location>
        <begin position="24"/>
        <end position="299"/>
    </location>
</feature>
<protein>
    <recommendedName>
        <fullName evidence="4">Conjugative transfer protein GumN</fullName>
    </recommendedName>
</protein>
<reference evidence="2 3" key="1">
    <citation type="journal article" date="2013" name="Genome Announc.">
        <title>Draft Genome Sequence of a Hexachlorocyclohexane-Degrading Bacterium, Sphingobium baderi Strain LL03T.</title>
        <authorList>
            <person name="Kaur J."/>
            <person name="Verma H."/>
            <person name="Tripathi C."/>
            <person name="Khurana J.P."/>
            <person name="Lal R."/>
        </authorList>
    </citation>
    <scope>NUCLEOTIDE SEQUENCE [LARGE SCALE GENOMIC DNA]</scope>
    <source>
        <strain evidence="2 3">LL03</strain>
    </source>
</reference>
<keyword evidence="1" id="KW-0732">Signal</keyword>
<dbReference type="PANTHER" id="PTHR40590:SF1">
    <property type="entry name" value="CYTOPLASMIC PROTEIN"/>
    <property type="match status" value="1"/>
</dbReference>
<proteinExistence type="predicted"/>
<dbReference type="PANTHER" id="PTHR40590">
    <property type="entry name" value="CYTOPLASMIC PROTEIN-RELATED"/>
    <property type="match status" value="1"/>
</dbReference>
<dbReference type="CDD" id="cd14789">
    <property type="entry name" value="Tiki"/>
    <property type="match status" value="1"/>
</dbReference>
<accession>T0GBP6</accession>
<feature type="signal peptide" evidence="1">
    <location>
        <begin position="1"/>
        <end position="23"/>
    </location>
</feature>
<dbReference type="Proteomes" id="UP000015524">
    <property type="component" value="Unassembled WGS sequence"/>
</dbReference>
<name>T0GBP6_9SPHN</name>